<proteinExistence type="predicted"/>
<name>A0A386HR17_9BACT</name>
<evidence type="ECO:0000256" key="1">
    <source>
        <dbReference type="ARBA" id="ARBA00022801"/>
    </source>
</evidence>
<dbReference type="GO" id="GO:0005975">
    <property type="term" value="P:carbohydrate metabolic process"/>
    <property type="evidence" value="ECO:0007669"/>
    <property type="project" value="TreeGrafter"/>
</dbReference>
<dbReference type="InterPro" id="IPR036514">
    <property type="entry name" value="SGNH_hydro_sf"/>
</dbReference>
<reference evidence="4 5" key="1">
    <citation type="submission" date="2018-09" db="EMBL/GenBank/DDBJ databases">
        <title>Arachidicoccus sp. nov., a bacterium isolated from soil.</title>
        <authorList>
            <person name="Weon H.-Y."/>
            <person name="Kwon S.-W."/>
            <person name="Lee S.A."/>
        </authorList>
    </citation>
    <scope>NUCLEOTIDE SEQUENCE [LARGE SCALE GENOMIC DNA]</scope>
    <source>
        <strain evidence="4 5">KIS59-12</strain>
    </source>
</reference>
<feature type="domain" description="Sialate O-acetylesterase" evidence="3">
    <location>
        <begin position="285"/>
        <end position="411"/>
    </location>
</feature>
<dbReference type="OrthoDB" id="9816001at2"/>
<dbReference type="SUPFAM" id="SSF52266">
    <property type="entry name" value="SGNH hydrolase"/>
    <property type="match status" value="1"/>
</dbReference>
<keyword evidence="1" id="KW-0378">Hydrolase</keyword>
<dbReference type="PANTHER" id="PTHR22901">
    <property type="entry name" value="SIALATE O-ACETYLESTERASE"/>
    <property type="match status" value="1"/>
</dbReference>
<feature type="region of interest" description="Disordered" evidence="2">
    <location>
        <begin position="511"/>
        <end position="534"/>
    </location>
</feature>
<organism evidence="4 5">
    <name type="scientific">Arachidicoccus soli</name>
    <dbReference type="NCBI Taxonomy" id="2341117"/>
    <lineage>
        <taxon>Bacteria</taxon>
        <taxon>Pseudomonadati</taxon>
        <taxon>Bacteroidota</taxon>
        <taxon>Chitinophagia</taxon>
        <taxon>Chitinophagales</taxon>
        <taxon>Chitinophagaceae</taxon>
        <taxon>Arachidicoccus</taxon>
    </lineage>
</organism>
<dbReference type="InterPro" id="IPR005181">
    <property type="entry name" value="SASA"/>
</dbReference>
<accession>A0A386HR17</accession>
<sequence>MNWLKINNMQHIKIKRTFSFIKRSLIALLLFLLFHPMANAFVKIPDVLSNGMILQQHVKVPIWGTALPGEAIEVSFNHQQKNTLADINGNWKIYLDPMDANATPQMLVIRGINEIHIKDVQVGEVWLCTGQSNMQLILSMTSKGDSVIASANYPMLHLFNVSRENSFGHARGPLGEWLPCTPASIKEFSAAAYYFGLALQQKLKVPVGIINASFGGSQAEAWTPKTYLEIPELEPCIARDTAWSKQRATVQVSYRKQLEDWAVYAKKERAAGRKPKEAPHQPEALRDYRPTTSIYNAMIAPLIPYAIKGNFWYQGENNEDRAEQYGTLLPVMIRSWRDNWNEGNFPFGIVQLPNYRDHKKEPEDGAWSHLRDAQRWAADTVKNAGLIVTIDIGEAHNIHYHDKYDLGRRMFQWALSHVYKFPVLPSGPMFEKAEINKATIIASFNVAGNGLRTKDGKAPQCFAIAGENHQWHWAKAKIINKNQIVVWSEDVKKPIAIRYAFNNNPIDPNITNDSGLPAAPFRTDNWPGPTHGKR</sequence>
<dbReference type="EMBL" id="CP032489">
    <property type="protein sequence ID" value="AYD48295.1"/>
    <property type="molecule type" value="Genomic_DNA"/>
</dbReference>
<evidence type="ECO:0000259" key="3">
    <source>
        <dbReference type="Pfam" id="PF03629"/>
    </source>
</evidence>
<dbReference type="PANTHER" id="PTHR22901:SF0">
    <property type="entry name" value="SIALATE O-ACETYLESTERASE"/>
    <property type="match status" value="1"/>
</dbReference>
<dbReference type="Proteomes" id="UP000266118">
    <property type="component" value="Chromosome"/>
</dbReference>
<dbReference type="GO" id="GO:0001681">
    <property type="term" value="F:sialate O-acetylesterase activity"/>
    <property type="evidence" value="ECO:0007669"/>
    <property type="project" value="InterPro"/>
</dbReference>
<evidence type="ECO:0000313" key="4">
    <source>
        <dbReference type="EMBL" id="AYD48295.1"/>
    </source>
</evidence>
<dbReference type="AlphaFoldDB" id="A0A386HR17"/>
<evidence type="ECO:0000256" key="2">
    <source>
        <dbReference type="SAM" id="MobiDB-lite"/>
    </source>
</evidence>
<dbReference type="InterPro" id="IPR039329">
    <property type="entry name" value="SIAE"/>
</dbReference>
<protein>
    <submittedName>
        <fullName evidence="4">Sialate O-acetylesterase</fullName>
    </submittedName>
</protein>
<keyword evidence="5" id="KW-1185">Reference proteome</keyword>
<dbReference type="Pfam" id="PF03629">
    <property type="entry name" value="SASA"/>
    <property type="match status" value="2"/>
</dbReference>
<gene>
    <name evidence="4" type="ORF">D6B99_12195</name>
</gene>
<dbReference type="KEGG" id="ark:D6B99_12195"/>
<evidence type="ECO:0000313" key="5">
    <source>
        <dbReference type="Proteomes" id="UP000266118"/>
    </source>
</evidence>
<dbReference type="Gene3D" id="3.40.50.1110">
    <property type="entry name" value="SGNH hydrolase"/>
    <property type="match status" value="1"/>
</dbReference>
<feature type="domain" description="Sialate O-acetylesterase" evidence="3">
    <location>
        <begin position="124"/>
        <end position="226"/>
    </location>
</feature>